<evidence type="ECO:0000256" key="14">
    <source>
        <dbReference type="SAM" id="Coils"/>
    </source>
</evidence>
<dbReference type="GO" id="GO:0046933">
    <property type="term" value="F:proton-transporting ATP synthase activity, rotational mechanism"/>
    <property type="evidence" value="ECO:0007669"/>
    <property type="project" value="UniProtKB-UniRule"/>
</dbReference>
<comment type="function">
    <text evidence="11">Component of the F(0) channel, it forms part of the peripheral stalk, linking F(1) to F(0). The b'-subunit is a diverged and duplicated form of b found in plants and photosynthetic bacteria.</text>
</comment>
<comment type="similarity">
    <text evidence="1 13">Belongs to the ATPase B chain family.</text>
</comment>
<evidence type="ECO:0000256" key="11">
    <source>
        <dbReference type="ARBA" id="ARBA00025614"/>
    </source>
</evidence>
<evidence type="ECO:0000256" key="6">
    <source>
        <dbReference type="ARBA" id="ARBA00022989"/>
    </source>
</evidence>
<evidence type="ECO:0000256" key="1">
    <source>
        <dbReference type="ARBA" id="ARBA00005513"/>
    </source>
</evidence>
<evidence type="ECO:0000313" key="15">
    <source>
        <dbReference type="EMBL" id="SHI87435.1"/>
    </source>
</evidence>
<feature type="coiled-coil region" evidence="14">
    <location>
        <begin position="38"/>
        <end position="94"/>
    </location>
</feature>
<keyword evidence="14" id="KW-0175">Coiled coil</keyword>
<evidence type="ECO:0000256" key="5">
    <source>
        <dbReference type="ARBA" id="ARBA00022781"/>
    </source>
</evidence>
<keyword evidence="2 13" id="KW-0813">Transport</keyword>
<evidence type="ECO:0000256" key="10">
    <source>
        <dbReference type="ARBA" id="ARBA00025198"/>
    </source>
</evidence>
<organism evidence="15 16">
    <name type="scientific">Aequorivita viscosa</name>
    <dbReference type="NCBI Taxonomy" id="797419"/>
    <lineage>
        <taxon>Bacteria</taxon>
        <taxon>Pseudomonadati</taxon>
        <taxon>Bacteroidota</taxon>
        <taxon>Flavobacteriia</taxon>
        <taxon>Flavobacteriales</taxon>
        <taxon>Flavobacteriaceae</taxon>
        <taxon>Aequorivita</taxon>
    </lineage>
</organism>
<evidence type="ECO:0000256" key="2">
    <source>
        <dbReference type="ARBA" id="ARBA00022448"/>
    </source>
</evidence>
<dbReference type="PANTHER" id="PTHR33445:SF2">
    <property type="entry name" value="ATP SYNTHASE SUBUNIT B', CHLOROPLASTIC"/>
    <property type="match status" value="1"/>
</dbReference>
<dbReference type="GO" id="GO:0045259">
    <property type="term" value="C:proton-transporting ATP synthase complex"/>
    <property type="evidence" value="ECO:0007669"/>
    <property type="project" value="UniProtKB-KW"/>
</dbReference>
<comment type="subunit">
    <text evidence="13">F-type ATPases have 2 components, F(1) - the catalytic core - and F(0) - the membrane proton channel. F(1) has five subunits: alpha(3), beta(3), gamma(1), delta(1), epsilon(1). F(0) has three main subunits: a(1), b(2) and c(10-14). The alpha and beta chains form an alternating ring which encloses part of the gamma chain. F(1) is attached to F(0) by a central stalk formed by the gamma and epsilon chains, while a peripheral stalk is formed by the delta and b chains.</text>
</comment>
<dbReference type="NCBIfam" id="TIGR03321">
    <property type="entry name" value="alt_F1F0_F0_B"/>
    <property type="match status" value="1"/>
</dbReference>
<reference evidence="16" key="1">
    <citation type="submission" date="2016-11" db="EMBL/GenBank/DDBJ databases">
        <authorList>
            <person name="Varghese N."/>
            <person name="Submissions S."/>
        </authorList>
    </citation>
    <scope>NUCLEOTIDE SEQUENCE [LARGE SCALE GENOMIC DNA]</scope>
    <source>
        <strain evidence="16">DSM 26349</strain>
    </source>
</reference>
<evidence type="ECO:0000256" key="9">
    <source>
        <dbReference type="ARBA" id="ARBA00023310"/>
    </source>
</evidence>
<keyword evidence="9 13" id="KW-0066">ATP synthesis</keyword>
<keyword evidence="7 13" id="KW-0406">Ion transport</keyword>
<accession>A0A1M6EPK8</accession>
<keyword evidence="3 13" id="KW-0138">CF(0)</keyword>
<dbReference type="PANTHER" id="PTHR33445">
    <property type="entry name" value="ATP SYNTHASE SUBUNIT B', CHLOROPLASTIC"/>
    <property type="match status" value="1"/>
</dbReference>
<protein>
    <recommendedName>
        <fullName evidence="13">ATP synthase subunit b</fullName>
    </recommendedName>
    <alternativeName>
        <fullName evidence="13">ATP synthase F(0) sector subunit b</fullName>
    </alternativeName>
    <alternativeName>
        <fullName evidence="13">ATPase subunit I</fullName>
    </alternativeName>
    <alternativeName>
        <fullName evidence="13">F-type ATPase subunit b</fullName>
        <shortName evidence="13">F-ATPase subunit b</shortName>
    </alternativeName>
</protein>
<name>A0A1M6EPK8_9FLAO</name>
<dbReference type="Proteomes" id="UP000184172">
    <property type="component" value="Unassembled WGS sequence"/>
</dbReference>
<proteinExistence type="inferred from homology"/>
<dbReference type="RefSeq" id="WP_073216420.1">
    <property type="nucleotide sequence ID" value="NZ_FNNS01000001.1"/>
</dbReference>
<comment type="function">
    <text evidence="10 13">F(1)F(0) ATP synthase produces ATP from ADP in the presence of a proton or sodium gradient. F-type ATPases consist of two structural domains, F(1) containing the extramembraneous catalytic core and F(0) containing the membrane proton channel, linked together by a central stalk and a peripheral stalk. During catalysis, ATP synthesis in the catalytic domain of F(1) is coupled via a rotary mechanism of the central stalk subunits to proton translocation.</text>
</comment>
<feature type="transmembrane region" description="Helical" evidence="13">
    <location>
        <begin position="6"/>
        <end position="22"/>
    </location>
</feature>
<dbReference type="OrthoDB" id="282095at2"/>
<comment type="subcellular location">
    <subcellularLocation>
        <location evidence="13">Cell membrane</location>
        <topology evidence="13">Single-pass membrane protein</topology>
    </subcellularLocation>
    <subcellularLocation>
        <location evidence="12">Endomembrane system</location>
        <topology evidence="12">Single-pass membrane protein</topology>
    </subcellularLocation>
</comment>
<keyword evidence="5 13" id="KW-0375">Hydrogen ion transport</keyword>
<evidence type="ECO:0000256" key="7">
    <source>
        <dbReference type="ARBA" id="ARBA00023065"/>
    </source>
</evidence>
<sequence length="255" mass="29055">MEINWFTVIAQIVNFLILVYLLKRFLYKPVLEAIDAREKKIAEQLEDAAMKKAEAKKDKDLFRQKNEAFDKERVAKMNEAIAQVNSEKERLFEEVRKESTALRSKFEASLKQQELDIKDSLKRKTKNAVFQIASKTLADLANADLEEQVVHVFLGKIEKLDETEKSKFKDALIDSATPITIKSVFELSATSKQNLGAMIGKITGKQNNFQYVLEPELVSGIEIGTASYQLSWNIESYLNSLNNNSITKEKENAIN</sequence>
<dbReference type="CDD" id="cd06503">
    <property type="entry name" value="ATP-synt_Fo_b"/>
    <property type="match status" value="1"/>
</dbReference>
<dbReference type="EMBL" id="FQYV01000006">
    <property type="protein sequence ID" value="SHI87435.1"/>
    <property type="molecule type" value="Genomic_DNA"/>
</dbReference>
<dbReference type="HAMAP" id="MF_01398">
    <property type="entry name" value="ATP_synth_b_bprime"/>
    <property type="match status" value="1"/>
</dbReference>
<keyword evidence="4 13" id="KW-0812">Transmembrane</keyword>
<dbReference type="Pfam" id="PF00430">
    <property type="entry name" value="ATP-synt_B"/>
    <property type="match status" value="1"/>
</dbReference>
<keyword evidence="6 13" id="KW-1133">Transmembrane helix</keyword>
<dbReference type="InterPro" id="IPR002146">
    <property type="entry name" value="ATP_synth_b/b'su_bac/chlpt"/>
</dbReference>
<evidence type="ECO:0000313" key="16">
    <source>
        <dbReference type="Proteomes" id="UP000184172"/>
    </source>
</evidence>
<keyword evidence="13" id="KW-1003">Cell membrane</keyword>
<evidence type="ECO:0000256" key="4">
    <source>
        <dbReference type="ARBA" id="ARBA00022692"/>
    </source>
</evidence>
<gene>
    <name evidence="13" type="primary">atpF</name>
    <name evidence="15" type="ORF">SAMN04487908_106123</name>
</gene>
<dbReference type="GO" id="GO:0012505">
    <property type="term" value="C:endomembrane system"/>
    <property type="evidence" value="ECO:0007669"/>
    <property type="project" value="UniProtKB-SubCell"/>
</dbReference>
<evidence type="ECO:0000256" key="13">
    <source>
        <dbReference type="HAMAP-Rule" id="MF_01398"/>
    </source>
</evidence>
<dbReference type="InterPro" id="IPR017707">
    <property type="entry name" value="Alt_ATP_synth_F0_bsu"/>
</dbReference>
<evidence type="ECO:0000256" key="8">
    <source>
        <dbReference type="ARBA" id="ARBA00023136"/>
    </source>
</evidence>
<evidence type="ECO:0000256" key="12">
    <source>
        <dbReference type="ARBA" id="ARBA00037847"/>
    </source>
</evidence>
<keyword evidence="16" id="KW-1185">Reference proteome</keyword>
<dbReference type="GO" id="GO:0046961">
    <property type="term" value="F:proton-transporting ATPase activity, rotational mechanism"/>
    <property type="evidence" value="ECO:0007669"/>
    <property type="project" value="TreeGrafter"/>
</dbReference>
<dbReference type="STRING" id="797419.SAMN05216556_101194"/>
<keyword evidence="8 13" id="KW-0472">Membrane</keyword>
<dbReference type="InterPro" id="IPR050059">
    <property type="entry name" value="ATP_synthase_B_chain"/>
</dbReference>
<evidence type="ECO:0000256" key="3">
    <source>
        <dbReference type="ARBA" id="ARBA00022547"/>
    </source>
</evidence>
<dbReference type="AlphaFoldDB" id="A0A1M6EPK8"/>
<dbReference type="GO" id="GO:0005886">
    <property type="term" value="C:plasma membrane"/>
    <property type="evidence" value="ECO:0007669"/>
    <property type="project" value="UniProtKB-SubCell"/>
</dbReference>